<dbReference type="Proteomes" id="UP001168146">
    <property type="component" value="Unassembled WGS sequence"/>
</dbReference>
<dbReference type="SUPFAM" id="SSF54427">
    <property type="entry name" value="NTF2-like"/>
    <property type="match status" value="1"/>
</dbReference>
<name>A0A4U0TN89_9PEZI</name>
<comment type="caution">
    <text evidence="4">The sequence shown here is derived from an EMBL/GenBank/DDBJ whole genome shotgun (WGS) entry which is preliminary data.</text>
</comment>
<reference evidence="3" key="3">
    <citation type="submission" date="2023-06" db="EMBL/GenBank/DDBJ databases">
        <title>Black Yeasts Isolated from many extreme environments.</title>
        <authorList>
            <person name="Coleine C."/>
            <person name="Stajich J.E."/>
            <person name="Selbmann L."/>
        </authorList>
    </citation>
    <scope>NUCLEOTIDE SEQUENCE</scope>
    <source>
        <strain evidence="3">CCFEE 5200</strain>
    </source>
</reference>
<accession>A0A4U0TN89</accession>
<dbReference type="AlphaFoldDB" id="A0A4U0TN89"/>
<dbReference type="EMBL" id="JAUJLE010001233">
    <property type="protein sequence ID" value="KAK0949323.1"/>
    <property type="molecule type" value="Genomic_DNA"/>
</dbReference>
<dbReference type="Pfam" id="PF12680">
    <property type="entry name" value="SnoaL_2"/>
    <property type="match status" value="1"/>
</dbReference>
<feature type="domain" description="SnoaL-like" evidence="1">
    <location>
        <begin position="10"/>
        <end position="128"/>
    </location>
</feature>
<keyword evidence="6" id="KW-1185">Reference proteome</keyword>
<organism evidence="4 5">
    <name type="scientific">Friedmanniomyces endolithicus</name>
    <dbReference type="NCBI Taxonomy" id="329885"/>
    <lineage>
        <taxon>Eukaryota</taxon>
        <taxon>Fungi</taxon>
        <taxon>Dikarya</taxon>
        <taxon>Ascomycota</taxon>
        <taxon>Pezizomycotina</taxon>
        <taxon>Dothideomycetes</taxon>
        <taxon>Dothideomycetidae</taxon>
        <taxon>Mycosphaerellales</taxon>
        <taxon>Teratosphaeriaceae</taxon>
        <taxon>Friedmanniomyces</taxon>
    </lineage>
</organism>
<dbReference type="EMBL" id="JASUXU010000156">
    <property type="protein sequence ID" value="KAK0303177.1"/>
    <property type="molecule type" value="Genomic_DNA"/>
</dbReference>
<dbReference type="EMBL" id="NAJP01000218">
    <property type="protein sequence ID" value="TKA23444.1"/>
    <property type="molecule type" value="Genomic_DNA"/>
</dbReference>
<evidence type="ECO:0000259" key="1">
    <source>
        <dbReference type="Pfam" id="PF12680"/>
    </source>
</evidence>
<dbReference type="Proteomes" id="UP000310066">
    <property type="component" value="Unassembled WGS sequence"/>
</dbReference>
<reference evidence="4 5" key="1">
    <citation type="submission" date="2017-03" db="EMBL/GenBank/DDBJ databases">
        <title>Genomes of endolithic fungi from Antarctica.</title>
        <authorList>
            <person name="Coleine C."/>
            <person name="Masonjones S."/>
            <person name="Stajich J.E."/>
        </authorList>
    </citation>
    <scope>NUCLEOTIDE SEQUENCE [LARGE SCALE GENOMIC DNA]</scope>
    <source>
        <strain evidence="4 5">CCFEE 5311</strain>
    </source>
</reference>
<dbReference type="OrthoDB" id="3625211at2759"/>
<dbReference type="InterPro" id="IPR037401">
    <property type="entry name" value="SnoaL-like"/>
</dbReference>
<sequence length="156" mass="17774">MSADSSVETVRAMISTYHKQQTTEEFLSRFAPDVAWYDHAFLVQRVGHEAVAGLLKAFLHCNQPFETKIKSIEPAQSGVVVAEIVWHGRAVNDIVRPDGEVAVKATGQAFECHVCMLIRVNEDKKIYRLDEYYNKQWDNGIAEEKYLLMKGKSIRD</sequence>
<dbReference type="InterPro" id="IPR032710">
    <property type="entry name" value="NTF2-like_dom_sf"/>
</dbReference>
<dbReference type="Gene3D" id="3.10.450.50">
    <property type="match status" value="1"/>
</dbReference>
<evidence type="ECO:0000313" key="6">
    <source>
        <dbReference type="Proteomes" id="UP001175353"/>
    </source>
</evidence>
<proteinExistence type="predicted"/>
<evidence type="ECO:0000313" key="5">
    <source>
        <dbReference type="Proteomes" id="UP000310066"/>
    </source>
</evidence>
<evidence type="ECO:0000313" key="3">
    <source>
        <dbReference type="EMBL" id="KAK0949323.1"/>
    </source>
</evidence>
<evidence type="ECO:0000313" key="2">
    <source>
        <dbReference type="EMBL" id="KAK0303177.1"/>
    </source>
</evidence>
<reference evidence="2" key="2">
    <citation type="submission" date="2021-12" db="EMBL/GenBank/DDBJ databases">
        <title>Black yeast isolated from Biological Soil Crust.</title>
        <authorList>
            <person name="Kurbessoian T."/>
        </authorList>
    </citation>
    <scope>NUCLEOTIDE SEQUENCE</scope>
    <source>
        <strain evidence="2">CCFEE 5208</strain>
    </source>
</reference>
<dbReference type="Proteomes" id="UP001175353">
    <property type="component" value="Unassembled WGS sequence"/>
</dbReference>
<evidence type="ECO:0000313" key="4">
    <source>
        <dbReference type="EMBL" id="TKA23444.1"/>
    </source>
</evidence>
<protein>
    <recommendedName>
        <fullName evidence="1">SnoaL-like domain-containing protein</fullName>
    </recommendedName>
</protein>
<gene>
    <name evidence="4" type="ORF">B0A54_17965</name>
    <name evidence="2" type="ORF">LTR82_017631</name>
    <name evidence="3" type="ORF">LTR91_026552</name>
</gene>